<keyword evidence="2" id="KW-1185">Reference proteome</keyword>
<sequence length="301" mass="34488">MSKQLEKVSRLKDEFDKICKDIQVDYPINNEVDHDGFPEAQNQRIYDVALNVESLISNLPEKSLKKALDRKLSNLHMYKSFKEDVNGTSKFPRLTSPGYLEFKEVNPLLKNVLNQLYEYYTDDIVELRSTADIAFKHLQKSIIVNKVQKEEWQDGWENNNLETRFEKLGDTHLLSHNIWSAKFNTKGAGSDSVLVDPTFETKIDLTDGKYQTGKGLLLTEWKVCRTPKTVDKSIDGAIQQAKQYCTTHFSGFEFARLCYIVIVSEDYVDIGTSDRFIEGITFRVVNIACIPSSPSKHAKKT</sequence>
<accession>A0A7L9RUR6</accession>
<dbReference type="KEGG" id="pbal:CPBP_01162"/>
<protein>
    <submittedName>
        <fullName evidence="1">Fucose permease</fullName>
    </submittedName>
</protein>
<reference evidence="1 2" key="1">
    <citation type="submission" date="2020-06" db="EMBL/GenBank/DDBJ databases">
        <title>The endosymbiont of the kinetoplastid Bodo saltans is a Paracaedibacter-like alpha-proteobacterium possessing a putative toxin-antitoxin system.</title>
        <authorList>
            <person name="Midha S."/>
            <person name="Rigden D.J."/>
            <person name="Siozios S."/>
            <person name="Hurst G.D.D."/>
            <person name="Jackson A.P."/>
        </authorList>
    </citation>
    <scope>NUCLEOTIDE SEQUENCE [LARGE SCALE GENOMIC DNA]</scope>
    <source>
        <strain evidence="1">Lake Konstanz</strain>
    </source>
</reference>
<proteinExistence type="predicted"/>
<dbReference type="Proteomes" id="UP000594001">
    <property type="component" value="Chromosome"/>
</dbReference>
<name>A0A7L9RUR6_9PROT</name>
<dbReference type="EMBL" id="CP054719">
    <property type="protein sequence ID" value="QOL20370.1"/>
    <property type="molecule type" value="Genomic_DNA"/>
</dbReference>
<evidence type="ECO:0000313" key="1">
    <source>
        <dbReference type="EMBL" id="QOL20370.1"/>
    </source>
</evidence>
<organism evidence="1 2">
    <name type="scientific">Candidatus Bodocaedibacter vickermanii</name>
    <dbReference type="NCBI Taxonomy" id="2741701"/>
    <lineage>
        <taxon>Bacteria</taxon>
        <taxon>Pseudomonadati</taxon>
        <taxon>Pseudomonadota</taxon>
        <taxon>Alphaproteobacteria</taxon>
        <taxon>Holosporales</taxon>
        <taxon>Candidatus Paracaedibacteraceae</taxon>
        <taxon>Candidatus Bodocaedibacter</taxon>
    </lineage>
</organism>
<dbReference type="RefSeq" id="WP_350331920.1">
    <property type="nucleotide sequence ID" value="NZ_CP054719.1"/>
</dbReference>
<dbReference type="AlphaFoldDB" id="A0A7L9RUR6"/>
<gene>
    <name evidence="1" type="ORF">CPBP_01162</name>
</gene>
<evidence type="ECO:0000313" key="2">
    <source>
        <dbReference type="Proteomes" id="UP000594001"/>
    </source>
</evidence>